<evidence type="ECO:0000259" key="15">
    <source>
        <dbReference type="PROSITE" id="PS51379"/>
    </source>
</evidence>
<dbReference type="AlphaFoldDB" id="A0A1T4VQ88"/>
<dbReference type="InterPro" id="IPR050340">
    <property type="entry name" value="Cytosolic_Fe-S_CAF"/>
</dbReference>
<keyword evidence="6" id="KW-0479">Metal-binding</keyword>
<gene>
    <name evidence="17" type="ORF">SAMN02745111_01389</name>
</gene>
<dbReference type="GO" id="GO:0008901">
    <property type="term" value="F:ferredoxin hydrogenase activity"/>
    <property type="evidence" value="ECO:0007669"/>
    <property type="project" value="InterPro"/>
</dbReference>
<dbReference type="SMART" id="SM00902">
    <property type="entry name" value="Fe_hyd_SSU"/>
    <property type="match status" value="1"/>
</dbReference>
<comment type="similarity">
    <text evidence="3">Belongs to the complex I 75 kDa subunit family.</text>
</comment>
<dbReference type="InterPro" id="IPR019574">
    <property type="entry name" value="NADH_UbQ_OxRdtase_Gsu_4Fe4S-bd"/>
</dbReference>
<dbReference type="Gene3D" id="3.40.50.1780">
    <property type="match status" value="1"/>
</dbReference>
<dbReference type="PROSITE" id="PS51379">
    <property type="entry name" value="4FE4S_FER_2"/>
    <property type="match status" value="2"/>
</dbReference>
<evidence type="ECO:0000256" key="2">
    <source>
        <dbReference type="ARBA" id="ARBA00004370"/>
    </source>
</evidence>
<dbReference type="SUPFAM" id="SSF54862">
    <property type="entry name" value="4Fe-4S ferredoxins"/>
    <property type="match status" value="1"/>
</dbReference>
<dbReference type="NCBIfam" id="TIGR02512">
    <property type="entry name" value="FeFe_hydrog_A"/>
    <property type="match status" value="1"/>
</dbReference>
<accession>A0A1T4VQ88</accession>
<dbReference type="FunFam" id="3.30.70.20:FF:000035">
    <property type="entry name" value="Iron hydrogenase 1"/>
    <property type="match status" value="1"/>
</dbReference>
<dbReference type="GO" id="GO:0016020">
    <property type="term" value="C:membrane"/>
    <property type="evidence" value="ECO:0007669"/>
    <property type="project" value="UniProtKB-SubCell"/>
</dbReference>
<feature type="domain" description="4Fe-4S ferredoxin-type" evidence="15">
    <location>
        <begin position="141"/>
        <end position="170"/>
    </location>
</feature>
<evidence type="ECO:0000259" key="14">
    <source>
        <dbReference type="PROSITE" id="PS51085"/>
    </source>
</evidence>
<dbReference type="InterPro" id="IPR049830">
    <property type="entry name" value="HndD"/>
</dbReference>
<evidence type="ECO:0000313" key="17">
    <source>
        <dbReference type="EMBL" id="SKA67079.1"/>
    </source>
</evidence>
<evidence type="ECO:0000256" key="6">
    <source>
        <dbReference type="ARBA" id="ARBA00022723"/>
    </source>
</evidence>
<evidence type="ECO:0000259" key="16">
    <source>
        <dbReference type="PROSITE" id="PS51839"/>
    </source>
</evidence>
<dbReference type="InterPro" id="IPR017896">
    <property type="entry name" value="4Fe4S_Fe-S-bd"/>
</dbReference>
<dbReference type="Pfam" id="PF10588">
    <property type="entry name" value="NADH-G_4Fe-4S_3"/>
    <property type="match status" value="1"/>
</dbReference>
<dbReference type="Pfam" id="PF02256">
    <property type="entry name" value="Fe_hyd_SSU"/>
    <property type="match status" value="1"/>
</dbReference>
<dbReference type="InterPro" id="IPR036010">
    <property type="entry name" value="2Fe-2S_ferredoxin-like_sf"/>
</dbReference>
<keyword evidence="11" id="KW-0520">NAD</keyword>
<dbReference type="InterPro" id="IPR003149">
    <property type="entry name" value="Fe_hydrogenase_ssu"/>
</dbReference>
<dbReference type="STRING" id="39495.SAMN02745111_01389"/>
<dbReference type="SUPFAM" id="SSF54292">
    <property type="entry name" value="2Fe-2S ferredoxin-like"/>
    <property type="match status" value="1"/>
</dbReference>
<dbReference type="PROSITE" id="PS51839">
    <property type="entry name" value="4FE4S_HC3"/>
    <property type="match status" value="1"/>
</dbReference>
<dbReference type="SUPFAM" id="SSF53920">
    <property type="entry name" value="Fe-only hydrogenase"/>
    <property type="match status" value="1"/>
</dbReference>
<keyword evidence="5" id="KW-0001">2Fe-2S</keyword>
<feature type="domain" description="2Fe-2S ferredoxin-type" evidence="14">
    <location>
        <begin position="2"/>
        <end position="82"/>
    </location>
</feature>
<dbReference type="InterPro" id="IPR017900">
    <property type="entry name" value="4Fe4S_Fe_S_CS"/>
</dbReference>
<protein>
    <submittedName>
        <fullName evidence="17">NAD(P)-dependent iron-only hydrogenase catalytic subunit</fullName>
    </submittedName>
</protein>
<comment type="cofactor">
    <cofactor evidence="1">
        <name>[4Fe-4S] cluster</name>
        <dbReference type="ChEBI" id="CHEBI:49883"/>
    </cofactor>
</comment>
<comment type="subcellular location">
    <subcellularLocation>
        <location evidence="2">Membrane</location>
    </subcellularLocation>
</comment>
<keyword evidence="10" id="KW-0411">Iron-sulfur</keyword>
<evidence type="ECO:0000256" key="12">
    <source>
        <dbReference type="ARBA" id="ARBA00023136"/>
    </source>
</evidence>
<dbReference type="Proteomes" id="UP000190814">
    <property type="component" value="Unassembled WGS sequence"/>
</dbReference>
<dbReference type="InterPro" id="IPR013352">
    <property type="entry name" value="Fe_hydrogenase_subset"/>
</dbReference>
<dbReference type="GO" id="GO:0051537">
    <property type="term" value="F:2 iron, 2 sulfur cluster binding"/>
    <property type="evidence" value="ECO:0007669"/>
    <property type="project" value="UniProtKB-KW"/>
</dbReference>
<keyword evidence="18" id="KW-1185">Reference proteome</keyword>
<dbReference type="EMBL" id="FUXZ01000008">
    <property type="protein sequence ID" value="SKA67079.1"/>
    <property type="molecule type" value="Genomic_DNA"/>
</dbReference>
<dbReference type="InterPro" id="IPR001041">
    <property type="entry name" value="2Fe-2S_ferredoxin-type"/>
</dbReference>
<feature type="domain" description="4Fe-4S ferredoxin-type" evidence="15">
    <location>
        <begin position="183"/>
        <end position="212"/>
    </location>
</feature>
<sequence length="581" mass="63385">MEMVNLKINGIDVSAPKGSTILDAARSVGIEIPTLCFMKEINEIGACRICVVEANEGRGFRQVTACVYPVSEGMEVKTNTEAIQKARKTTLELMLSVHDMSCLSCTRSQNCELQKLCYDYGVDQKKFEGEKPEYELDFSTPHLVRDNNKCILCRRCVAICKEQYVSVIGPNDRGFDTSIGQPFRISLNETPCISCGQCTTVCPTGALTEKDDTDKVWDALNDPDKYVIVQTAPSVRAGLGECFGYPIGTNVEGKMVTGLRMLGFDKVFDTDFSADLTIVEEANELVERIKNGGTLPMVTSCSPGWVKFCEFYYPDLLPHLSTCKSPQQMAGAVFKTYYAEKMGIDPKDIVSVSVMPCTAKKFEIGREDQSASGYPDVDIAITTRELGRMLDRLGVDFTKLPDSEFDSPLGIDTGAAVIFGATGGVMEAAVRTANAWLNGATEAIELEAVRGTESIKEATVNVGGTDLKLCVASGAKAAKEVMEKVAAGNPEGWGFIEIMGCPGGCVTGGGQPVVPQYVRDTVDVKALRAKVLYDADKAMELRMSHESPVIKALYEEYFGEYGSEKAHHTLHTSYVARKRYE</sequence>
<feature type="domain" description="4Fe-4S His(Cys)3-ligated-type" evidence="16">
    <location>
        <begin position="82"/>
        <end position="121"/>
    </location>
</feature>
<dbReference type="RefSeq" id="WP_078766267.1">
    <property type="nucleotide sequence ID" value="NZ_FUXZ01000008.1"/>
</dbReference>
<dbReference type="InterPro" id="IPR036991">
    <property type="entry name" value="Fe_hydrogenase_ssu_sf"/>
</dbReference>
<evidence type="ECO:0000256" key="4">
    <source>
        <dbReference type="ARBA" id="ARBA00022485"/>
    </source>
</evidence>
<proteinExistence type="inferred from homology"/>
<evidence type="ECO:0000256" key="5">
    <source>
        <dbReference type="ARBA" id="ARBA00022714"/>
    </source>
</evidence>
<dbReference type="CDD" id="cd00207">
    <property type="entry name" value="fer2"/>
    <property type="match status" value="1"/>
</dbReference>
<organism evidence="17 18">
    <name type="scientific">Eubacterium uniforme</name>
    <dbReference type="NCBI Taxonomy" id="39495"/>
    <lineage>
        <taxon>Bacteria</taxon>
        <taxon>Bacillati</taxon>
        <taxon>Bacillota</taxon>
        <taxon>Clostridia</taxon>
        <taxon>Eubacteriales</taxon>
        <taxon>Eubacteriaceae</taxon>
        <taxon>Eubacterium</taxon>
    </lineage>
</organism>
<evidence type="ECO:0000256" key="1">
    <source>
        <dbReference type="ARBA" id="ARBA00001966"/>
    </source>
</evidence>
<comment type="cofactor">
    <cofactor evidence="13">
        <name>[2Fe-2S] cluster</name>
        <dbReference type="ChEBI" id="CHEBI:190135"/>
    </cofactor>
</comment>
<reference evidence="17 18" key="1">
    <citation type="submission" date="2017-02" db="EMBL/GenBank/DDBJ databases">
        <authorList>
            <person name="Peterson S.W."/>
        </authorList>
    </citation>
    <scope>NUCLEOTIDE SEQUENCE [LARGE SCALE GENOMIC DNA]</scope>
    <source>
        <strain evidence="17 18">ATCC 35992</strain>
    </source>
</reference>
<evidence type="ECO:0000313" key="18">
    <source>
        <dbReference type="Proteomes" id="UP000190814"/>
    </source>
</evidence>
<dbReference type="GO" id="GO:0005506">
    <property type="term" value="F:iron ion binding"/>
    <property type="evidence" value="ECO:0007669"/>
    <property type="project" value="InterPro"/>
</dbReference>
<evidence type="ECO:0000256" key="3">
    <source>
        <dbReference type="ARBA" id="ARBA00005404"/>
    </source>
</evidence>
<evidence type="ECO:0000256" key="7">
    <source>
        <dbReference type="ARBA" id="ARBA00022737"/>
    </source>
</evidence>
<evidence type="ECO:0000256" key="11">
    <source>
        <dbReference type="ARBA" id="ARBA00023027"/>
    </source>
</evidence>
<dbReference type="Pfam" id="PF12838">
    <property type="entry name" value="Fer4_7"/>
    <property type="match status" value="1"/>
</dbReference>
<dbReference type="Gene3D" id="3.10.20.740">
    <property type="match status" value="1"/>
</dbReference>
<evidence type="ECO:0000256" key="10">
    <source>
        <dbReference type="ARBA" id="ARBA00023014"/>
    </source>
</evidence>
<name>A0A1T4VQ88_9FIRM</name>
<dbReference type="InterPro" id="IPR004108">
    <property type="entry name" value="Fe_hydrogenase_lsu_C"/>
</dbReference>
<dbReference type="FunFam" id="3.10.20.740:FF:000004">
    <property type="entry name" value="NADH-quinone oxidoreductase"/>
    <property type="match status" value="1"/>
</dbReference>
<dbReference type="InterPro" id="IPR009016">
    <property type="entry name" value="Fe_hydrogenase"/>
</dbReference>
<keyword evidence="8" id="KW-1278">Translocase</keyword>
<dbReference type="PROSITE" id="PS00198">
    <property type="entry name" value="4FE4S_FER_1"/>
    <property type="match status" value="1"/>
</dbReference>
<evidence type="ECO:0000256" key="13">
    <source>
        <dbReference type="ARBA" id="ARBA00034078"/>
    </source>
</evidence>
<dbReference type="Pfam" id="PF13510">
    <property type="entry name" value="Fer2_4"/>
    <property type="match status" value="1"/>
</dbReference>
<dbReference type="Pfam" id="PF02906">
    <property type="entry name" value="Fe_hyd_lg_C"/>
    <property type="match status" value="1"/>
</dbReference>
<evidence type="ECO:0000256" key="9">
    <source>
        <dbReference type="ARBA" id="ARBA00023004"/>
    </source>
</evidence>
<keyword evidence="12" id="KW-0472">Membrane</keyword>
<keyword evidence="4" id="KW-0004">4Fe-4S</keyword>
<keyword evidence="7" id="KW-0677">Repeat</keyword>
<dbReference type="OrthoDB" id="9805142at2"/>
<dbReference type="PROSITE" id="PS51085">
    <property type="entry name" value="2FE2S_FER_2"/>
    <property type="match status" value="1"/>
</dbReference>
<dbReference type="SMART" id="SM00929">
    <property type="entry name" value="NADH-G_4Fe-4S_3"/>
    <property type="match status" value="1"/>
</dbReference>
<dbReference type="GO" id="GO:0051539">
    <property type="term" value="F:4 iron, 4 sulfur cluster binding"/>
    <property type="evidence" value="ECO:0007669"/>
    <property type="project" value="UniProtKB-KW"/>
</dbReference>
<dbReference type="PANTHER" id="PTHR11615">
    <property type="entry name" value="NITRATE, FORMATE, IRON DEHYDROGENASE"/>
    <property type="match status" value="1"/>
</dbReference>
<dbReference type="Gene3D" id="3.30.70.20">
    <property type="match status" value="1"/>
</dbReference>
<dbReference type="Gene3D" id="3.40.950.10">
    <property type="entry name" value="Fe-only Hydrogenase (Larger Subunit), Chain L, domain 3"/>
    <property type="match status" value="1"/>
</dbReference>
<dbReference type="NCBIfam" id="NF040763">
    <property type="entry name" value="FeFe_hydrog_A6"/>
    <property type="match status" value="1"/>
</dbReference>
<dbReference type="Gene3D" id="4.10.260.20">
    <property type="entry name" value="Iron hydrogenase, small subunit"/>
    <property type="match status" value="1"/>
</dbReference>
<evidence type="ECO:0000256" key="8">
    <source>
        <dbReference type="ARBA" id="ARBA00022967"/>
    </source>
</evidence>
<keyword evidence="9" id="KW-0408">Iron</keyword>